<dbReference type="SUPFAM" id="SSF53720">
    <property type="entry name" value="ALDH-like"/>
    <property type="match status" value="1"/>
</dbReference>
<organism evidence="7 8">
    <name type="scientific">Pseudomonas fluorescens</name>
    <dbReference type="NCBI Taxonomy" id="294"/>
    <lineage>
        <taxon>Bacteria</taxon>
        <taxon>Pseudomonadati</taxon>
        <taxon>Pseudomonadota</taxon>
        <taxon>Gammaproteobacteria</taxon>
        <taxon>Pseudomonadales</taxon>
        <taxon>Pseudomonadaceae</taxon>
        <taxon>Pseudomonas</taxon>
    </lineage>
</organism>
<dbReference type="InterPro" id="IPR044151">
    <property type="entry name" value="ALDH_KGSADH"/>
</dbReference>
<dbReference type="CDD" id="cd07129">
    <property type="entry name" value="ALDH_KGSADH"/>
    <property type="match status" value="1"/>
</dbReference>
<dbReference type="Pfam" id="PF00171">
    <property type="entry name" value="Aldedh"/>
    <property type="match status" value="1"/>
</dbReference>
<evidence type="ECO:0000259" key="6">
    <source>
        <dbReference type="Pfam" id="PF00171"/>
    </source>
</evidence>
<dbReference type="EMBL" id="CABVIY010000001">
    <property type="protein sequence ID" value="VVP69464.1"/>
    <property type="molecule type" value="Genomic_DNA"/>
</dbReference>
<dbReference type="EC" id="1.2.1.26" evidence="5"/>
<evidence type="ECO:0000256" key="2">
    <source>
        <dbReference type="ARBA" id="ARBA00023002"/>
    </source>
</evidence>
<evidence type="ECO:0000256" key="4">
    <source>
        <dbReference type="ARBA" id="ARBA00051918"/>
    </source>
</evidence>
<evidence type="ECO:0000256" key="5">
    <source>
        <dbReference type="ARBA" id="ARBA00067023"/>
    </source>
</evidence>
<dbReference type="OrthoDB" id="9770537at2"/>
<reference evidence="7 8" key="1">
    <citation type="submission" date="2019-09" db="EMBL/GenBank/DDBJ databases">
        <authorList>
            <person name="Chandra G."/>
            <person name="Truman W A."/>
        </authorList>
    </citation>
    <scope>NUCLEOTIDE SEQUENCE [LARGE SCALE GENOMIC DNA]</scope>
    <source>
        <strain evidence="7">PS918</strain>
    </source>
</reference>
<dbReference type="PANTHER" id="PTHR43353:SF3">
    <property type="entry name" value="ALDEHYDE DEHYDROGENASE-RELATED"/>
    <property type="match status" value="1"/>
</dbReference>
<name>A0A5E7R608_PSEFL</name>
<evidence type="ECO:0000313" key="8">
    <source>
        <dbReference type="Proteomes" id="UP000326611"/>
    </source>
</evidence>
<comment type="similarity">
    <text evidence="1">Belongs to the aldehyde dehydrogenase family.</text>
</comment>
<comment type="catalytic activity">
    <reaction evidence="3">
        <text>2,5-dioxopentanoate + NAD(+) + H2O = 2-oxoglutarate + NADH + 2 H(+)</text>
        <dbReference type="Rhea" id="RHEA:47152"/>
        <dbReference type="ChEBI" id="CHEBI:15377"/>
        <dbReference type="ChEBI" id="CHEBI:15378"/>
        <dbReference type="ChEBI" id="CHEBI:16810"/>
        <dbReference type="ChEBI" id="CHEBI:57540"/>
        <dbReference type="ChEBI" id="CHEBI:57945"/>
        <dbReference type="ChEBI" id="CHEBI:58136"/>
    </reaction>
</comment>
<protein>
    <recommendedName>
        <fullName evidence="5">2,5-dioxovalerate dehydrogenase</fullName>
        <ecNumber evidence="5">1.2.1.26</ecNumber>
    </recommendedName>
</protein>
<gene>
    <name evidence="7" type="ORF">PS918_00949</name>
</gene>
<dbReference type="InterPro" id="IPR050740">
    <property type="entry name" value="Aldehyde_DH_Superfamily"/>
</dbReference>
<dbReference type="InterPro" id="IPR016163">
    <property type="entry name" value="Ald_DH_C"/>
</dbReference>
<evidence type="ECO:0000256" key="3">
    <source>
        <dbReference type="ARBA" id="ARBA00050769"/>
    </source>
</evidence>
<dbReference type="RefSeq" id="WP_150769115.1">
    <property type="nucleotide sequence ID" value="NZ_CABVIY010000001.1"/>
</dbReference>
<dbReference type="InterPro" id="IPR015590">
    <property type="entry name" value="Aldehyde_DH_dom"/>
</dbReference>
<dbReference type="InterPro" id="IPR016162">
    <property type="entry name" value="Ald_DH_N"/>
</dbReference>
<dbReference type="Gene3D" id="3.40.309.10">
    <property type="entry name" value="Aldehyde Dehydrogenase, Chain A, domain 2"/>
    <property type="match status" value="1"/>
</dbReference>
<evidence type="ECO:0000313" key="7">
    <source>
        <dbReference type="EMBL" id="VVP69464.1"/>
    </source>
</evidence>
<dbReference type="FunFam" id="3.40.605.10:FF:000037">
    <property type="entry name" value="NADP-dependent fatty aldehyde dehydrogenase"/>
    <property type="match status" value="1"/>
</dbReference>
<sequence>MQVSGHNFVAGQRSALGDTLVYSVDAHTGERLPGAFHQATLAEVDAAVAAASAAFPLFRNLAAVRRAEFLEAIADELDALGEDFIALTCRETALPSARIQGERGRTSGQMRLFAQVLRRGDFYGARIDQALPDRMPLPRPDLRQYRIGVGPVAVFGASNFPLAFSTAGGDTAAALAAGCPVVFKAHSGHMATAERVAEALVRAAGRTGMPAGVFNMIFGAGVGEALVKHPGIQAVGFTGSLKGGRALCDMAAARPQPIPVFAEMSSINPVLVLPQALANRGAQLAKELTASVVQGCGQFCTNPGLVLGIRSPAFSSFIERLTGHMAEQAPQTMLNAGALNSYGKGLEALLAHPGVKHLSGLAQKGNQAQPQLFEADVSLLLEQDELLQEEVFGPCTVIVQVADEAQLLRAVGALHGQLTATLLADQNDLAAFGQLFGALEVKVGRVLLNGYPTGVEVCDAMVHGGPYPATSDARGTSVGTLAIDRFLRPVCYQNVPDPLLPDALKNANPLGIQRLVDGKHSTAALNGSRSGKHD</sequence>
<dbReference type="Gene3D" id="3.40.605.10">
    <property type="entry name" value="Aldehyde Dehydrogenase, Chain A, domain 1"/>
    <property type="match status" value="1"/>
</dbReference>
<dbReference type="AlphaFoldDB" id="A0A5E7R608"/>
<proteinExistence type="inferred from homology"/>
<evidence type="ECO:0000256" key="1">
    <source>
        <dbReference type="ARBA" id="ARBA00009986"/>
    </source>
</evidence>
<dbReference type="PANTHER" id="PTHR43353">
    <property type="entry name" value="SUCCINATE-SEMIALDEHYDE DEHYDROGENASE, MITOCHONDRIAL"/>
    <property type="match status" value="1"/>
</dbReference>
<keyword evidence="2 7" id="KW-0560">Oxidoreductase</keyword>
<accession>A0A5E7R608</accession>
<feature type="domain" description="Aldehyde dehydrogenase" evidence="6">
    <location>
        <begin position="33"/>
        <end position="457"/>
    </location>
</feature>
<dbReference type="Proteomes" id="UP000326611">
    <property type="component" value="Unassembled WGS sequence"/>
</dbReference>
<comment type="catalytic activity">
    <reaction evidence="4">
        <text>2,5-dioxopentanoate + NADP(+) + H2O = 2-oxoglutarate + NADPH + 2 H(+)</text>
        <dbReference type="Rhea" id="RHEA:11296"/>
        <dbReference type="ChEBI" id="CHEBI:15377"/>
        <dbReference type="ChEBI" id="CHEBI:15378"/>
        <dbReference type="ChEBI" id="CHEBI:16810"/>
        <dbReference type="ChEBI" id="CHEBI:57783"/>
        <dbReference type="ChEBI" id="CHEBI:58136"/>
        <dbReference type="ChEBI" id="CHEBI:58349"/>
        <dbReference type="EC" id="1.2.1.26"/>
    </reaction>
</comment>
<dbReference type="GO" id="GO:0047533">
    <property type="term" value="F:2,5-dioxovalerate dehydrogenase (NADP+) activity"/>
    <property type="evidence" value="ECO:0007669"/>
    <property type="project" value="UniProtKB-EC"/>
</dbReference>
<dbReference type="InterPro" id="IPR016161">
    <property type="entry name" value="Ald_DH/histidinol_DH"/>
</dbReference>